<organism evidence="1 2">
    <name type="scientific">Grus japonensis</name>
    <name type="common">Japanese crane</name>
    <name type="synonym">Red-crowned crane</name>
    <dbReference type="NCBI Taxonomy" id="30415"/>
    <lineage>
        <taxon>Eukaryota</taxon>
        <taxon>Metazoa</taxon>
        <taxon>Chordata</taxon>
        <taxon>Craniata</taxon>
        <taxon>Vertebrata</taxon>
        <taxon>Euteleostomi</taxon>
        <taxon>Archelosauria</taxon>
        <taxon>Archosauria</taxon>
        <taxon>Dinosauria</taxon>
        <taxon>Saurischia</taxon>
        <taxon>Theropoda</taxon>
        <taxon>Coelurosauria</taxon>
        <taxon>Aves</taxon>
        <taxon>Neognathae</taxon>
        <taxon>Neoaves</taxon>
        <taxon>Gruiformes</taxon>
        <taxon>Gruidae</taxon>
        <taxon>Grus</taxon>
    </lineage>
</organism>
<evidence type="ECO:0000313" key="2">
    <source>
        <dbReference type="Proteomes" id="UP001623348"/>
    </source>
</evidence>
<evidence type="ECO:0000313" key="1">
    <source>
        <dbReference type="EMBL" id="GAB0190152.1"/>
    </source>
</evidence>
<reference evidence="1 2" key="1">
    <citation type="submission" date="2024-06" db="EMBL/GenBank/DDBJ databases">
        <title>The draft genome of Grus japonensis, version 3.</title>
        <authorList>
            <person name="Nabeshima K."/>
            <person name="Suzuki S."/>
            <person name="Onuma M."/>
        </authorList>
    </citation>
    <scope>NUCLEOTIDE SEQUENCE [LARGE SCALE GENOMIC DNA]</scope>
    <source>
        <strain evidence="1 2">451A</strain>
    </source>
</reference>
<sequence length="87" mass="9994">MDSGIECTLSRFANNSKLHGVVDMLEGRDAIQRDLGRLERWICMNLVKFHKAKRKVLHMDQRNPKHNYGLGREWIESSQGEGLGSID</sequence>
<name>A0ABC9X073_GRUJA</name>
<keyword evidence="2" id="KW-1185">Reference proteome</keyword>
<proteinExistence type="predicted"/>
<dbReference type="GO" id="GO:0004860">
    <property type="term" value="F:protein kinase inhibitor activity"/>
    <property type="evidence" value="ECO:0007669"/>
    <property type="project" value="UniProtKB-KW"/>
</dbReference>
<gene>
    <name evidence="1" type="ORF">GRJ2_001480500</name>
</gene>
<accession>A0ABC9X073</accession>
<keyword evidence="1" id="KW-0649">Protein kinase inhibitor</keyword>
<dbReference type="EMBL" id="BAAFJT010000005">
    <property type="protein sequence ID" value="GAB0190152.1"/>
    <property type="molecule type" value="Genomic_DNA"/>
</dbReference>
<protein>
    <submittedName>
        <fullName evidence="1">cAMP-dependent protein kinase inhibitor alpha</fullName>
    </submittedName>
</protein>
<dbReference type="AlphaFoldDB" id="A0ABC9X073"/>
<dbReference type="Proteomes" id="UP001623348">
    <property type="component" value="Unassembled WGS sequence"/>
</dbReference>
<comment type="caution">
    <text evidence="1">The sequence shown here is derived from an EMBL/GenBank/DDBJ whole genome shotgun (WGS) entry which is preliminary data.</text>
</comment>